<sequence>MKRLLKAAEENHNVLKIFYINQAGQVTERFIRVLKCDESSLIAYCYWRKKIRRFAVANILAVEKNHDSA</sequence>
<evidence type="ECO:0000313" key="2">
    <source>
        <dbReference type="Proteomes" id="UP001275315"/>
    </source>
</evidence>
<dbReference type="RefSeq" id="WP_320379908.1">
    <property type="nucleotide sequence ID" value="NZ_JAWDIQ010000002.1"/>
</dbReference>
<dbReference type="EMBL" id="JAWDIQ010000002">
    <property type="protein sequence ID" value="MDY0409092.1"/>
    <property type="molecule type" value="Genomic_DNA"/>
</dbReference>
<dbReference type="Proteomes" id="UP001275315">
    <property type="component" value="Unassembled WGS sequence"/>
</dbReference>
<protein>
    <recommendedName>
        <fullName evidence="3">WYL domain-containing protein</fullName>
    </recommendedName>
</protein>
<proteinExistence type="predicted"/>
<accession>A0ABU5CTB8</accession>
<reference evidence="1 2" key="1">
    <citation type="submission" date="2023-10" db="EMBL/GenBank/DDBJ databases">
        <title>Virgibacillus soli CC-YMP-6 genome.</title>
        <authorList>
            <person name="Miliotis G."/>
            <person name="Sengupta P."/>
            <person name="Hameed A."/>
            <person name="Chuvochina M."/>
            <person name="Mcdonagh F."/>
            <person name="Simpson A.C."/>
            <person name="Singh N.K."/>
            <person name="Rekha P.D."/>
            <person name="Raman K."/>
            <person name="Hugenholtz P."/>
            <person name="Venkateswaran K."/>
        </authorList>
    </citation>
    <scope>NUCLEOTIDE SEQUENCE [LARGE SCALE GENOMIC DNA]</scope>
    <source>
        <strain evidence="1 2">CC-YMP-6</strain>
    </source>
</reference>
<organism evidence="1 2">
    <name type="scientific">Paracerasibacillus soli</name>
    <dbReference type="NCBI Taxonomy" id="480284"/>
    <lineage>
        <taxon>Bacteria</taxon>
        <taxon>Bacillati</taxon>
        <taxon>Bacillota</taxon>
        <taxon>Bacilli</taxon>
        <taxon>Bacillales</taxon>
        <taxon>Bacillaceae</taxon>
        <taxon>Paracerasibacillus</taxon>
    </lineage>
</organism>
<evidence type="ECO:0000313" key="1">
    <source>
        <dbReference type="EMBL" id="MDY0409092.1"/>
    </source>
</evidence>
<gene>
    <name evidence="1" type="ORF">RWD45_11625</name>
</gene>
<comment type="caution">
    <text evidence="1">The sequence shown here is derived from an EMBL/GenBank/DDBJ whole genome shotgun (WGS) entry which is preliminary data.</text>
</comment>
<keyword evidence="2" id="KW-1185">Reference proteome</keyword>
<name>A0ABU5CTB8_9BACI</name>
<evidence type="ECO:0008006" key="3">
    <source>
        <dbReference type="Google" id="ProtNLM"/>
    </source>
</evidence>